<dbReference type="OrthoDB" id="2444888at2"/>
<dbReference type="GO" id="GO:0016740">
    <property type="term" value="F:transferase activity"/>
    <property type="evidence" value="ECO:0007669"/>
    <property type="project" value="UniProtKB-KW"/>
</dbReference>
<protein>
    <submittedName>
        <fullName evidence="1">Spore coat polysaccharide biosynthesis protein SpsG, predicted glycosyltransferase</fullName>
    </submittedName>
</protein>
<dbReference type="Gene3D" id="3.40.50.2000">
    <property type="entry name" value="Glycogen Phosphorylase B"/>
    <property type="match status" value="1"/>
</dbReference>
<sequence>MKLAYILNTLPHRGLYPADRAVALLSSLKPTNFEIFVHNSNTSLIQYLKKQQIQPLLYRNNSHLIEEMKVFDPTCIMHDGGNSEKDLIRRLKMFNSTLIHLDDHGDGGTLADLVIQSLYENPKDLTKEQYVFGPLGYIPTKKTVYKNNNTIQDPPHIIVSFPHEDPENLTYRTLRHLVQLHIPLQISVLVDEHYKHDILELKRFALTRKSIKIVSTSEPETFLPNGDIVITSGTYMPFLVAQFQIPCIVLCAHEDEVNYAFPQEGHGFANLGLGRKIKQSYLQNAVMEIILHDNRRNAFIQKQKRFDFSNNLVELVKLIEQTIASSKEEQEIVR</sequence>
<keyword evidence="1" id="KW-0808">Transferase</keyword>
<dbReference type="AlphaFoldDB" id="A0A1I5XJ74"/>
<dbReference type="Proteomes" id="UP000198734">
    <property type="component" value="Unassembled WGS sequence"/>
</dbReference>
<dbReference type="EMBL" id="FOXU01000002">
    <property type="protein sequence ID" value="SFQ32000.1"/>
    <property type="molecule type" value="Genomic_DNA"/>
</dbReference>
<keyword evidence="2" id="KW-1185">Reference proteome</keyword>
<gene>
    <name evidence="1" type="ORF">SAMN05421670_1559</name>
</gene>
<reference evidence="2" key="1">
    <citation type="submission" date="2016-10" db="EMBL/GenBank/DDBJ databases">
        <authorList>
            <person name="Varghese N."/>
            <person name="Submissions S."/>
        </authorList>
    </citation>
    <scope>NUCLEOTIDE SEQUENCE [LARGE SCALE GENOMIC DNA]</scope>
    <source>
        <strain evidence="2">DSM 11706</strain>
    </source>
</reference>
<accession>A0A1I5XJ74</accession>
<evidence type="ECO:0000313" key="1">
    <source>
        <dbReference type="EMBL" id="SFQ32000.1"/>
    </source>
</evidence>
<dbReference type="STRING" id="126156.SAMN05421670_1559"/>
<evidence type="ECO:0000313" key="2">
    <source>
        <dbReference type="Proteomes" id="UP000198734"/>
    </source>
</evidence>
<name>A0A1I5XJ74_9BACI</name>
<dbReference type="RefSeq" id="WP_093535893.1">
    <property type="nucleotide sequence ID" value="NZ_FOXU01000002.1"/>
</dbReference>
<organism evidence="1 2">
    <name type="scientific">Psychrobacillus psychrotolerans</name>
    <dbReference type="NCBI Taxonomy" id="126156"/>
    <lineage>
        <taxon>Bacteria</taxon>
        <taxon>Bacillati</taxon>
        <taxon>Bacillota</taxon>
        <taxon>Bacilli</taxon>
        <taxon>Bacillales</taxon>
        <taxon>Bacillaceae</taxon>
        <taxon>Psychrobacillus</taxon>
    </lineage>
</organism>
<proteinExistence type="predicted"/>